<keyword evidence="3" id="KW-1185">Reference proteome</keyword>
<feature type="region of interest" description="Disordered" evidence="1">
    <location>
        <begin position="356"/>
        <end position="381"/>
    </location>
</feature>
<organism evidence="3 4">
    <name type="scientific">Biomphalaria glabrata</name>
    <name type="common">Bloodfluke planorb</name>
    <name type="synonym">Freshwater snail</name>
    <dbReference type="NCBI Taxonomy" id="6526"/>
    <lineage>
        <taxon>Eukaryota</taxon>
        <taxon>Metazoa</taxon>
        <taxon>Spiralia</taxon>
        <taxon>Lophotrochozoa</taxon>
        <taxon>Mollusca</taxon>
        <taxon>Gastropoda</taxon>
        <taxon>Heterobranchia</taxon>
        <taxon>Euthyneura</taxon>
        <taxon>Panpulmonata</taxon>
        <taxon>Hygrophila</taxon>
        <taxon>Lymnaeoidea</taxon>
        <taxon>Planorbidae</taxon>
        <taxon>Biomphalaria</taxon>
    </lineage>
</organism>
<evidence type="ECO:0000256" key="1">
    <source>
        <dbReference type="SAM" id="MobiDB-lite"/>
    </source>
</evidence>
<dbReference type="AlphaFoldDB" id="A0A9W3BHD3"/>
<evidence type="ECO:0000313" key="4">
    <source>
        <dbReference type="RefSeq" id="XP_055898846.1"/>
    </source>
</evidence>
<feature type="compositionally biased region" description="Basic and acidic residues" evidence="1">
    <location>
        <begin position="328"/>
        <end position="344"/>
    </location>
</feature>
<feature type="compositionally biased region" description="Basic residues" evidence="1">
    <location>
        <begin position="356"/>
        <end position="373"/>
    </location>
</feature>
<keyword evidence="2" id="KW-1133">Transmembrane helix</keyword>
<gene>
    <name evidence="4" type="primary">LOC106079864</name>
</gene>
<sequence length="381" mass="44865">MIIDHESCHSKFQFMMVIMVTLVVPFTAIGWHLYFKIFVRKVETQTLTSIDLNPDTIRHGSKSRNLLAVSEKPETNYLWLKCRKQPARMEDMEEYCSLDMSCEIKMEMEENEETEEVSHKLSDMTEDFTFEDLNHWQDRKNFLDQRNAITNEEIVNHIFLAPESKESIQSSIDDPELHVTFALPKIKKERSEDAAEDSDIGNYIHISVMELSVRVSRRLQAKKDSLNLQASEPESSLNLLVPEPVLLKNVSQNNVSGFTPNAIRYRRHREKLQADPEKFAAYKEKDRKRSVVYRQNITQEKRERARLLSNLRTQKCRQKKKELGLPLNEKKVKPETRAAVLERREKERLRKAAYRAKLSPHKKAWINRKRKERKQSNPESK</sequence>
<keyword evidence="2" id="KW-0472">Membrane</keyword>
<name>A0A9W3BHD3_BIOGL</name>
<evidence type="ECO:0000256" key="2">
    <source>
        <dbReference type="SAM" id="Phobius"/>
    </source>
</evidence>
<proteinExistence type="predicted"/>
<accession>A0A9W3BHD3</accession>
<protein>
    <submittedName>
        <fullName evidence="4">Uncharacterized protein LOC106079864 isoform X3</fullName>
    </submittedName>
</protein>
<feature type="transmembrane region" description="Helical" evidence="2">
    <location>
        <begin position="12"/>
        <end position="34"/>
    </location>
</feature>
<dbReference type="RefSeq" id="XP_055898846.1">
    <property type="nucleotide sequence ID" value="XM_056042871.1"/>
</dbReference>
<keyword evidence="2" id="KW-0812">Transmembrane</keyword>
<reference evidence="4" key="1">
    <citation type="submission" date="2025-08" db="UniProtKB">
        <authorList>
            <consortium name="RefSeq"/>
        </authorList>
    </citation>
    <scope>IDENTIFICATION</scope>
</reference>
<evidence type="ECO:0000313" key="3">
    <source>
        <dbReference type="Proteomes" id="UP001165740"/>
    </source>
</evidence>
<dbReference type="GeneID" id="106079864"/>
<dbReference type="Proteomes" id="UP001165740">
    <property type="component" value="Chromosome 9"/>
</dbReference>
<feature type="region of interest" description="Disordered" evidence="1">
    <location>
        <begin position="318"/>
        <end position="344"/>
    </location>
</feature>